<organism evidence="4 5">
    <name type="scientific">Ceratopteris richardii</name>
    <name type="common">Triangle waterfern</name>
    <dbReference type="NCBI Taxonomy" id="49495"/>
    <lineage>
        <taxon>Eukaryota</taxon>
        <taxon>Viridiplantae</taxon>
        <taxon>Streptophyta</taxon>
        <taxon>Embryophyta</taxon>
        <taxon>Tracheophyta</taxon>
        <taxon>Polypodiopsida</taxon>
        <taxon>Polypodiidae</taxon>
        <taxon>Polypodiales</taxon>
        <taxon>Pteridineae</taxon>
        <taxon>Pteridaceae</taxon>
        <taxon>Parkerioideae</taxon>
        <taxon>Ceratopteris</taxon>
    </lineage>
</organism>
<keyword evidence="5" id="KW-1185">Reference proteome</keyword>
<feature type="coiled-coil region" evidence="2">
    <location>
        <begin position="666"/>
        <end position="703"/>
    </location>
</feature>
<accession>A0A8T2S047</accession>
<name>A0A8T2S047_CERRI</name>
<feature type="region of interest" description="Disordered" evidence="3">
    <location>
        <begin position="85"/>
        <end position="104"/>
    </location>
</feature>
<dbReference type="GO" id="GO:0005829">
    <property type="term" value="C:cytosol"/>
    <property type="evidence" value="ECO:0007669"/>
    <property type="project" value="TreeGrafter"/>
</dbReference>
<feature type="region of interest" description="Disordered" evidence="3">
    <location>
        <begin position="713"/>
        <end position="736"/>
    </location>
</feature>
<evidence type="ECO:0000313" key="5">
    <source>
        <dbReference type="Proteomes" id="UP000825935"/>
    </source>
</evidence>
<feature type="coiled-coil region" evidence="2">
    <location>
        <begin position="293"/>
        <end position="320"/>
    </location>
</feature>
<evidence type="ECO:0000256" key="1">
    <source>
        <dbReference type="ARBA" id="ARBA00005485"/>
    </source>
</evidence>
<dbReference type="AlphaFoldDB" id="A0A8T2S047"/>
<evidence type="ECO:0000313" key="4">
    <source>
        <dbReference type="EMBL" id="KAH7302130.1"/>
    </source>
</evidence>
<dbReference type="Pfam" id="PF05701">
    <property type="entry name" value="WEMBL"/>
    <property type="match status" value="1"/>
</dbReference>
<dbReference type="GO" id="GO:0009904">
    <property type="term" value="P:chloroplast accumulation movement"/>
    <property type="evidence" value="ECO:0007669"/>
    <property type="project" value="TreeGrafter"/>
</dbReference>
<dbReference type="PANTHER" id="PTHR32054">
    <property type="entry name" value="HEAVY CHAIN, PUTATIVE, EXPRESSED-RELATED-RELATED"/>
    <property type="match status" value="1"/>
</dbReference>
<dbReference type="PANTHER" id="PTHR32054:SF31">
    <property type="entry name" value="PROTEIN WEAK CHLOROPLAST MOVEMENT UNDER BLUE LIGHT 1"/>
    <property type="match status" value="1"/>
</dbReference>
<dbReference type="InterPro" id="IPR008545">
    <property type="entry name" value="Web"/>
</dbReference>
<comment type="similarity">
    <text evidence="1">Belongs to the WEB family.</text>
</comment>
<feature type="coiled-coil region" evidence="2">
    <location>
        <begin position="349"/>
        <end position="376"/>
    </location>
</feature>
<evidence type="ECO:0000256" key="3">
    <source>
        <dbReference type="SAM" id="MobiDB-lite"/>
    </source>
</evidence>
<proteinExistence type="inferred from homology"/>
<gene>
    <name evidence="4" type="ORF">KP509_23G058000</name>
</gene>
<keyword evidence="2" id="KW-0175">Coiled coil</keyword>
<sequence>MITESSRYEDSITSLSSPVAKSVLISLPERTLENETSNSGSAIQSNQQVVGLDNGSILGLEPFDGEKKGSPGVKLLQDDHVIEPASPSRMEPQVPKPRVLSSEDGGIPKEYARLSSQASGTCVSKISGMVIKDSNPAAGCEHVDSASAEKQLCSPAIPEEKIDGNLFASSPNGHVSSDKKSIVITDAPFESVKAAVKLFGEGVDWKLLSQALKEGRVAPGFDAEKAKQEILKDKEKLNDVQTFIVNVRHELDGINEQIRSYKVEVPAVSICKGGLPASEPEKSSFGGVAANVHMDLLAKVESAQKEIEEITVKQLQLEKIKQSELKEMEMKLRAKDDSIVRVKELLEHYAAKQKLMETAKNVLAELESVIASLSSAYMRKLENTPVLDSALLKLGIMKTLDSPVSNYEILVQELMKELSTMRDVEITTYAGELLAARVRLEQMKIAEGKRVAALGRALEQLDESKLNLKKAIDAGVSLSSAINTYQVQISKRQAELEGAHETEQIACATLASLQDELCSIRAKVLSAQAGEVKAIESRRKLPADINKMALSADEAKATSKMARELASKARLEMEQAKAGLSTALSRIQAAEKEAEAARASEAMALAGLKALSGSEGEDGKVSISIPFEEYSALYDAGHEAVKVSDKKVGVTLIELKEAAANEAEGQDKLSIALKELEELQKALEAAQKKADDSQAAKLSIESELRKWRADHDHWRKTGSNPSSVNTSATQSPRFLNGKTSHTKAFSHSFQGKTVAGIDPSLAEFLTLKVPISEQVLPHSFHGKPATGLSPSLDLSAIKVPSLEKEAGPTSRLDVVKTSKPKKLSLFARVVSMMVRKKKKPVN</sequence>
<reference evidence="4 5" key="1">
    <citation type="submission" date="2021-08" db="EMBL/GenBank/DDBJ databases">
        <title>WGS assembly of Ceratopteris richardii.</title>
        <authorList>
            <person name="Marchant D.B."/>
            <person name="Chen G."/>
            <person name="Jenkins J."/>
            <person name="Shu S."/>
            <person name="Leebens-Mack J."/>
            <person name="Grimwood J."/>
            <person name="Schmutz J."/>
            <person name="Soltis P."/>
            <person name="Soltis D."/>
            <person name="Chen Z.-H."/>
        </authorList>
    </citation>
    <scope>NUCLEOTIDE SEQUENCE [LARGE SCALE GENOMIC DNA]</scope>
    <source>
        <strain evidence="4">Whitten #5841</strain>
        <tissue evidence="4">Leaf</tissue>
    </source>
</reference>
<dbReference type="GO" id="GO:0009903">
    <property type="term" value="P:chloroplast avoidance movement"/>
    <property type="evidence" value="ECO:0007669"/>
    <property type="project" value="TreeGrafter"/>
</dbReference>
<feature type="coiled-coil region" evidence="2">
    <location>
        <begin position="573"/>
        <end position="600"/>
    </location>
</feature>
<comment type="caution">
    <text evidence="4">The sequence shown here is derived from an EMBL/GenBank/DDBJ whole genome shotgun (WGS) entry which is preliminary data.</text>
</comment>
<dbReference type="OrthoDB" id="1931671at2759"/>
<protein>
    <submittedName>
        <fullName evidence="4">Uncharacterized protein</fullName>
    </submittedName>
</protein>
<evidence type="ECO:0000256" key="2">
    <source>
        <dbReference type="SAM" id="Coils"/>
    </source>
</evidence>
<feature type="compositionally biased region" description="Polar residues" evidence="3">
    <location>
        <begin position="717"/>
        <end position="736"/>
    </location>
</feature>
<dbReference type="EMBL" id="CM035428">
    <property type="protein sequence ID" value="KAH7302130.1"/>
    <property type="molecule type" value="Genomic_DNA"/>
</dbReference>
<dbReference type="Proteomes" id="UP000825935">
    <property type="component" value="Chromosome 23"/>
</dbReference>